<evidence type="ECO:0000256" key="10">
    <source>
        <dbReference type="ARBA" id="ARBA00023134"/>
    </source>
</evidence>
<dbReference type="SUPFAM" id="SSF158553">
    <property type="entry name" value="TAFH domain-like"/>
    <property type="match status" value="1"/>
</dbReference>
<dbReference type="PRINTS" id="PR00442">
    <property type="entry name" value="GPROTEINAQ"/>
</dbReference>
<dbReference type="Pfam" id="PF07531">
    <property type="entry name" value="TAFH"/>
    <property type="match status" value="1"/>
</dbReference>
<keyword evidence="6 17" id="KW-0479">Metal-binding</keyword>
<evidence type="ECO:0000256" key="11">
    <source>
        <dbReference type="ARBA" id="ARBA00023139"/>
    </source>
</evidence>
<evidence type="ECO:0000256" key="18">
    <source>
        <dbReference type="RuleBase" id="RU369122"/>
    </source>
</evidence>
<keyword evidence="8 17" id="KW-0460">Magnesium</keyword>
<dbReference type="InterPro" id="IPR027417">
    <property type="entry name" value="P-loop_NTPase"/>
</dbReference>
<evidence type="ECO:0000256" key="13">
    <source>
        <dbReference type="ARBA" id="ARBA00023224"/>
    </source>
</evidence>
<dbReference type="Proteomes" id="UP000005239">
    <property type="component" value="Unassembled WGS sequence"/>
</dbReference>
<evidence type="ECO:0000313" key="22">
    <source>
        <dbReference type="Proteomes" id="UP000005239"/>
    </source>
</evidence>
<feature type="binding site" evidence="17">
    <location>
        <position position="483"/>
    </location>
    <ligand>
        <name>Mg(2+)</name>
        <dbReference type="ChEBI" id="CHEBI:18420"/>
    </ligand>
</feature>
<comment type="function">
    <text evidence="18">Guanine nucleotide-binding proteins (G proteins) are involved as modulators or transducers in various transmembrane signaling systems.</text>
</comment>
<evidence type="ECO:0000256" key="20">
    <source>
        <dbReference type="SAM" id="MobiDB-lite"/>
    </source>
</evidence>
<evidence type="ECO:0000256" key="7">
    <source>
        <dbReference type="ARBA" id="ARBA00022741"/>
    </source>
</evidence>
<feature type="binding site" evidence="16">
    <location>
        <begin position="706"/>
        <end position="709"/>
    </location>
    <ligand>
        <name>GTP</name>
        <dbReference type="ChEBI" id="CHEBI:37565"/>
    </ligand>
</feature>
<evidence type="ECO:0000256" key="17">
    <source>
        <dbReference type="PIRSR" id="PIRSR601019-2"/>
    </source>
</evidence>
<sequence length="791" mass="90926">MESNQQMSSHNPPNQQPSLGGINPSMKMGNSVLNISAPSTRTDSNGHQMGGGTPHRTGPILPNGPLFPPNGPSGEEQGLVQKCARFFRTLIQLSQNESDPNRLETHARVTQLNVIFGRMEAEEFTARLQDALKSQAQPHLLPFLQRTLPCLRHALQSGEVVIEGIRPPSQIPDDLSVPCTSSGMGLSLPSSIPSTVGPPAPPTNIDDEMRTRVLMETPIKSAMIKPVEIMRKITRRITNVCYVDEDVLTLISDAAEYRLRKVMSELTALTEHRLYLLKAHPHYETVDDTRKQIRFLEEVDREYEERREAREKELLIRMSKNKKTGKETMERAKEMQKADAEVMRNRDANAAAIAALSGGREKRKWESTTTTLSTLRPRTLRVNMRDIQSVLSRDSRSQVAIRLSYALALADTHTWEFRKRDRDLPTVTYHPTLRPKMACCLSEEAREQKRINQEIEKQLQRDKRNARRELKLLLLGTGESGKSTFIKQMRIIHGNGYSEEDKRGHIRLVYQNIFMAMQSMLRALDQLGIEFGRNAAELQDKADVVKAVDYENVSSFEEPYVSYIKDLWEDTGIQECYDRRREYQLTDSAKYYLNDLRRLAQADYLPTEQDILRVRVPTTGIIEYPFDLEQIIFRMVDVGGQRSERRKWIHCFENVTSIMFLVALSEYDQVLVECDNENRMEESKALFRTIITYPWFTNSSVILFLNKKDLLEEKILYSHLADYFPEYDGPPRDPIAAREFILKMFVDLNPDADKIIYSHFTCATDTENIRFVFAAVKDTILQHNLKEYNLV</sequence>
<comment type="similarity">
    <text evidence="3 18">Belongs to the G-alpha family. G(q) subfamily.</text>
</comment>
<evidence type="ECO:0000256" key="16">
    <source>
        <dbReference type="PIRSR" id="PIRSR601019-1"/>
    </source>
</evidence>
<feature type="binding site" evidence="17">
    <location>
        <position position="618"/>
    </location>
    <ligand>
        <name>Mg(2+)</name>
        <dbReference type="ChEBI" id="CHEBI:18420"/>
    </ligand>
</feature>
<dbReference type="GO" id="GO:0005669">
    <property type="term" value="C:transcription factor TFIID complex"/>
    <property type="evidence" value="ECO:0007669"/>
    <property type="project" value="InterPro"/>
</dbReference>
<dbReference type="PANTHER" id="PTHR10218">
    <property type="entry name" value="GTP-BINDING PROTEIN ALPHA SUBUNIT"/>
    <property type="match status" value="1"/>
</dbReference>
<dbReference type="GO" id="GO:0006352">
    <property type="term" value="P:DNA-templated transcription initiation"/>
    <property type="evidence" value="ECO:0007669"/>
    <property type="project" value="InterPro"/>
</dbReference>
<gene>
    <name evidence="21" type="primary">WBGene00097691</name>
</gene>
<dbReference type="FunFam" id="3.40.50.300:FF:003977">
    <property type="entry name" value="Guanine nucleotide-binding protein G(q) subunit alpha"/>
    <property type="match status" value="1"/>
</dbReference>
<evidence type="ECO:0000256" key="3">
    <source>
        <dbReference type="ARBA" id="ARBA00007976"/>
    </source>
</evidence>
<feature type="region of interest" description="Disordered" evidence="20">
    <location>
        <begin position="1"/>
        <end position="57"/>
    </location>
</feature>
<dbReference type="EnsemblMetazoa" id="PPA08137.1">
    <property type="protein sequence ID" value="PPA08137.1"/>
    <property type="gene ID" value="WBGene00097691"/>
</dbReference>
<feature type="compositionally biased region" description="Polar residues" evidence="20">
    <location>
        <begin position="1"/>
        <end position="18"/>
    </location>
</feature>
<dbReference type="FunFam" id="3.40.50.300:FF:000692">
    <property type="entry name" value="Guanine nucleotide-binding protein subunit alpha"/>
    <property type="match status" value="1"/>
</dbReference>
<name>A0A2A6BL34_PRIPA</name>
<dbReference type="Pfam" id="PF00503">
    <property type="entry name" value="G-alpha"/>
    <property type="match status" value="1"/>
</dbReference>
<feature type="coiled-coil region" evidence="19">
    <location>
        <begin position="286"/>
        <end position="346"/>
    </location>
</feature>
<comment type="similarity">
    <text evidence="2">Belongs to the TAF4 family.</text>
</comment>
<keyword evidence="19" id="KW-0175">Coiled coil</keyword>
<keyword evidence="13 18" id="KW-0807">Transducer</keyword>
<evidence type="ECO:0000256" key="1">
    <source>
        <dbReference type="ARBA" id="ARBA00004123"/>
    </source>
</evidence>
<reference evidence="21" key="2">
    <citation type="submission" date="2022-06" db="UniProtKB">
        <authorList>
            <consortium name="EnsemblMetazoa"/>
        </authorList>
    </citation>
    <scope>IDENTIFICATION</scope>
    <source>
        <strain evidence="21">PS312</strain>
    </source>
</reference>
<feature type="compositionally biased region" description="Polar residues" evidence="20">
    <location>
        <begin position="31"/>
        <end position="47"/>
    </location>
</feature>
<proteinExistence type="inferred from homology"/>
<dbReference type="GO" id="GO:0060158">
    <property type="term" value="P:phospholipase C-activating dopamine receptor signaling pathway"/>
    <property type="evidence" value="ECO:0000318"/>
    <property type="project" value="GO_Central"/>
</dbReference>
<dbReference type="GO" id="GO:0001664">
    <property type="term" value="F:G protein-coupled receptor binding"/>
    <property type="evidence" value="ECO:0000318"/>
    <property type="project" value="GO_Central"/>
</dbReference>
<dbReference type="SUPFAM" id="SSF47895">
    <property type="entry name" value="Transducin (alpha subunit), insertion domain"/>
    <property type="match status" value="1"/>
</dbReference>
<evidence type="ECO:0000256" key="9">
    <source>
        <dbReference type="ARBA" id="ARBA00023015"/>
    </source>
</evidence>
<evidence type="ECO:0000256" key="15">
    <source>
        <dbReference type="ARBA" id="ARBA00023288"/>
    </source>
</evidence>
<dbReference type="InterPro" id="IPR001019">
    <property type="entry name" value="Gprotein_alpha_su"/>
</dbReference>
<protein>
    <recommendedName>
        <fullName evidence="18">Guanine nucleotide-binding protein subunit alpha</fullName>
    </recommendedName>
</protein>
<evidence type="ECO:0000256" key="5">
    <source>
        <dbReference type="ARBA" id="ARBA00022707"/>
    </source>
</evidence>
<evidence type="ECO:0000256" key="19">
    <source>
        <dbReference type="SAM" id="Coils"/>
    </source>
</evidence>
<dbReference type="InterPro" id="IPR007900">
    <property type="entry name" value="TAF4_C"/>
</dbReference>
<dbReference type="FunFam" id="1.10.400.10:FF:000002">
    <property type="entry name" value="guanine nucleotide-binding protein G(Q) subunit alpha"/>
    <property type="match status" value="1"/>
</dbReference>
<feature type="coiled-coil region" evidence="19">
    <location>
        <begin position="441"/>
        <end position="472"/>
    </location>
</feature>
<dbReference type="GO" id="GO:0007188">
    <property type="term" value="P:adenylate cyclase-modulating G protein-coupled receptor signaling pathway"/>
    <property type="evidence" value="ECO:0000318"/>
    <property type="project" value="GO_Central"/>
</dbReference>
<dbReference type="CDD" id="cd00066">
    <property type="entry name" value="G-alpha"/>
    <property type="match status" value="1"/>
</dbReference>
<evidence type="ECO:0000256" key="2">
    <source>
        <dbReference type="ARBA" id="ARBA00006178"/>
    </source>
</evidence>
<feature type="binding site" evidence="16">
    <location>
        <begin position="612"/>
        <end position="618"/>
    </location>
    <ligand>
        <name>GTP</name>
        <dbReference type="ChEBI" id="CHEBI:37565"/>
    </ligand>
</feature>
<dbReference type="PROSITE" id="PS51119">
    <property type="entry name" value="TAFH"/>
    <property type="match status" value="1"/>
</dbReference>
<dbReference type="GO" id="GO:0031683">
    <property type="term" value="F:G-protein beta/gamma-subunit complex binding"/>
    <property type="evidence" value="ECO:0000318"/>
    <property type="project" value="GO_Central"/>
</dbReference>
<dbReference type="GO" id="GO:0005525">
    <property type="term" value="F:GTP binding"/>
    <property type="evidence" value="ECO:0007669"/>
    <property type="project" value="UniProtKB-UniRule"/>
</dbReference>
<keyword evidence="10 16" id="KW-0342">GTP-binding</keyword>
<keyword evidence="11" id="KW-0564">Palmitate</keyword>
<dbReference type="Pfam" id="PF05236">
    <property type="entry name" value="TAF4"/>
    <property type="match status" value="1"/>
</dbReference>
<evidence type="ECO:0000256" key="12">
    <source>
        <dbReference type="ARBA" id="ARBA00023163"/>
    </source>
</evidence>
<keyword evidence="15" id="KW-0449">Lipoprotein</keyword>
<keyword evidence="9" id="KW-0805">Transcription regulation</keyword>
<keyword evidence="12" id="KW-0804">Transcription</keyword>
<dbReference type="GO" id="GO:0005737">
    <property type="term" value="C:cytoplasm"/>
    <property type="evidence" value="ECO:0000318"/>
    <property type="project" value="GO_Central"/>
</dbReference>
<dbReference type="AlphaFoldDB" id="A0A2A6BL34"/>
<keyword evidence="22" id="KW-1185">Reference proteome</keyword>
<dbReference type="GO" id="GO:0005834">
    <property type="term" value="C:heterotrimeric G-protein complex"/>
    <property type="evidence" value="ECO:0000318"/>
    <property type="project" value="GO_Central"/>
</dbReference>
<reference evidence="22" key="1">
    <citation type="journal article" date="2008" name="Nat. Genet.">
        <title>The Pristionchus pacificus genome provides a unique perspective on nematode lifestyle and parasitism.</title>
        <authorList>
            <person name="Dieterich C."/>
            <person name="Clifton S.W."/>
            <person name="Schuster L.N."/>
            <person name="Chinwalla A."/>
            <person name="Delehaunty K."/>
            <person name="Dinkelacker I."/>
            <person name="Fulton L."/>
            <person name="Fulton R."/>
            <person name="Godfrey J."/>
            <person name="Minx P."/>
            <person name="Mitreva M."/>
            <person name="Roeseler W."/>
            <person name="Tian H."/>
            <person name="Witte H."/>
            <person name="Yang S.P."/>
            <person name="Wilson R.K."/>
            <person name="Sommer R.J."/>
        </authorList>
    </citation>
    <scope>NUCLEOTIDE SEQUENCE [LARGE SCALE GENOMIC DNA]</scope>
    <source>
        <strain evidence="22">PS312</strain>
    </source>
</reference>
<dbReference type="Gene3D" id="1.10.400.10">
    <property type="entry name" value="GI Alpha 1, domain 2-like"/>
    <property type="match status" value="1"/>
</dbReference>
<organism evidence="21 22">
    <name type="scientific">Pristionchus pacificus</name>
    <name type="common">Parasitic nematode worm</name>
    <dbReference type="NCBI Taxonomy" id="54126"/>
    <lineage>
        <taxon>Eukaryota</taxon>
        <taxon>Metazoa</taxon>
        <taxon>Ecdysozoa</taxon>
        <taxon>Nematoda</taxon>
        <taxon>Chromadorea</taxon>
        <taxon>Rhabditida</taxon>
        <taxon>Rhabditina</taxon>
        <taxon>Diplogasteromorpha</taxon>
        <taxon>Diplogasteroidea</taxon>
        <taxon>Neodiplogasteridae</taxon>
        <taxon>Pristionchus</taxon>
    </lineage>
</organism>
<evidence type="ECO:0000256" key="8">
    <source>
        <dbReference type="ARBA" id="ARBA00022842"/>
    </source>
</evidence>
<feature type="binding site" evidence="16">
    <location>
        <begin position="587"/>
        <end position="588"/>
    </location>
    <ligand>
        <name>GTP</name>
        <dbReference type="ChEBI" id="CHEBI:37565"/>
    </ligand>
</feature>
<dbReference type="SMART" id="SM00275">
    <property type="entry name" value="G_alpha"/>
    <property type="match status" value="1"/>
</dbReference>
<feature type="binding site" evidence="16">
    <location>
        <position position="763"/>
    </location>
    <ligand>
        <name>GTP</name>
        <dbReference type="ChEBI" id="CHEBI:37565"/>
    </ligand>
</feature>
<dbReference type="SUPFAM" id="SSF52540">
    <property type="entry name" value="P-loop containing nucleoside triphosphate hydrolases"/>
    <property type="match status" value="1"/>
</dbReference>
<dbReference type="InterPro" id="IPR037249">
    <property type="entry name" value="TAFH/NHR1_dom_sf"/>
</dbReference>
<feature type="binding site" evidence="16">
    <location>
        <begin position="637"/>
        <end position="641"/>
    </location>
    <ligand>
        <name>GTP</name>
        <dbReference type="ChEBI" id="CHEBI:37565"/>
    </ligand>
</feature>
<feature type="binding site" evidence="16">
    <location>
        <begin position="479"/>
        <end position="484"/>
    </location>
    <ligand>
        <name>GTP</name>
        <dbReference type="ChEBI" id="CHEBI:37565"/>
    </ligand>
</feature>
<accession>A0A8R1Y9E7</accession>
<keyword evidence="5" id="KW-0519">Myristate</keyword>
<dbReference type="InterPro" id="IPR000654">
    <property type="entry name" value="Gprotein_alpha_Q"/>
</dbReference>
<dbReference type="Gene3D" id="3.40.50.300">
    <property type="entry name" value="P-loop containing nucleotide triphosphate hydrolases"/>
    <property type="match status" value="1"/>
</dbReference>
<evidence type="ECO:0000313" key="21">
    <source>
        <dbReference type="EnsemblMetazoa" id="PPA08137.1"/>
    </source>
</evidence>
<dbReference type="GO" id="GO:0046872">
    <property type="term" value="F:metal ion binding"/>
    <property type="evidence" value="ECO:0007669"/>
    <property type="project" value="UniProtKB-UniRule"/>
</dbReference>
<evidence type="ECO:0000256" key="4">
    <source>
        <dbReference type="ARBA" id="ARBA00011356"/>
    </source>
</evidence>
<dbReference type="SMART" id="SM00549">
    <property type="entry name" value="TAFH"/>
    <property type="match status" value="1"/>
</dbReference>
<dbReference type="InterPro" id="IPR011025">
    <property type="entry name" value="GproteinA_insert"/>
</dbReference>
<dbReference type="PRINTS" id="PR00318">
    <property type="entry name" value="GPROTEINA"/>
</dbReference>
<keyword evidence="7 16" id="KW-0547">Nucleotide-binding</keyword>
<dbReference type="GO" id="GO:0003924">
    <property type="term" value="F:GTPase activity"/>
    <property type="evidence" value="ECO:0000318"/>
    <property type="project" value="GO_Central"/>
</dbReference>
<comment type="subcellular location">
    <subcellularLocation>
        <location evidence="1">Nucleus</location>
    </subcellularLocation>
</comment>
<comment type="subunit">
    <text evidence="4 18">G proteins are composed of 3 units; alpha, beta and gamma. The alpha chain contains the guanine nucleotide binding site.</text>
</comment>
<dbReference type="PANTHER" id="PTHR10218:SF365">
    <property type="entry name" value="EGL-30"/>
    <property type="match status" value="1"/>
</dbReference>
<dbReference type="PROSITE" id="PS51882">
    <property type="entry name" value="G_ALPHA"/>
    <property type="match status" value="1"/>
</dbReference>
<accession>A0A2A6BL34</accession>
<evidence type="ECO:0000256" key="6">
    <source>
        <dbReference type="ARBA" id="ARBA00022723"/>
    </source>
</evidence>
<keyword evidence="14" id="KW-0539">Nucleus</keyword>
<evidence type="ECO:0000256" key="14">
    <source>
        <dbReference type="ARBA" id="ARBA00023242"/>
    </source>
</evidence>
<dbReference type="InterPro" id="IPR003894">
    <property type="entry name" value="TAFH_NHR1"/>
</dbReference>
<dbReference type="Gene3D" id="1.20.120.1110">
    <property type="entry name" value="TAFH/NHR1 domain"/>
    <property type="match status" value="1"/>
</dbReference>